<keyword evidence="2" id="KW-1185">Reference proteome</keyword>
<organism evidence="1 2">
    <name type="scientific">Seminavis robusta</name>
    <dbReference type="NCBI Taxonomy" id="568900"/>
    <lineage>
        <taxon>Eukaryota</taxon>
        <taxon>Sar</taxon>
        <taxon>Stramenopiles</taxon>
        <taxon>Ochrophyta</taxon>
        <taxon>Bacillariophyta</taxon>
        <taxon>Bacillariophyceae</taxon>
        <taxon>Bacillariophycidae</taxon>
        <taxon>Naviculales</taxon>
        <taxon>Naviculaceae</taxon>
        <taxon>Seminavis</taxon>
    </lineage>
</organism>
<protein>
    <recommendedName>
        <fullName evidence="3">Lectin</fullName>
    </recommendedName>
</protein>
<reference evidence="1" key="1">
    <citation type="submission" date="2020-06" db="EMBL/GenBank/DDBJ databases">
        <authorList>
            <consortium name="Plant Systems Biology data submission"/>
        </authorList>
    </citation>
    <scope>NUCLEOTIDE SEQUENCE</scope>
    <source>
        <strain evidence="1">D6</strain>
    </source>
</reference>
<evidence type="ECO:0008006" key="3">
    <source>
        <dbReference type="Google" id="ProtNLM"/>
    </source>
</evidence>
<evidence type="ECO:0000313" key="2">
    <source>
        <dbReference type="Proteomes" id="UP001153069"/>
    </source>
</evidence>
<accession>A0A9N8HBR4</accession>
<dbReference type="OrthoDB" id="10510716at2759"/>
<dbReference type="Proteomes" id="UP001153069">
    <property type="component" value="Unassembled WGS sequence"/>
</dbReference>
<sequence length="260" mass="28458">MAGVEIPNVGGVYTDPNHAPTKASANLYDLKDPWFGGIRVLGRTDPASTTSSTGTDFVCIGCDDGIHWWTLTGTFNDLKASPPKVTMDFTPKAPGVGLLQCAFESTSSTGSLHFYEEDGTTIGNTWARLTPTQDFDLQTLTKHPAFNDVNGLYVDTDIYKPGTNFAGIRLVSDRIGKFIADQIAVIGTDDGVEWWAIQGGTFVNRKAGEIKFHDDDYKIKNNHAITQAKIRSGTLHLTYNGKETKWTKMAPKMDIHALPK</sequence>
<comment type="caution">
    <text evidence="1">The sequence shown here is derived from an EMBL/GenBank/DDBJ whole genome shotgun (WGS) entry which is preliminary data.</text>
</comment>
<evidence type="ECO:0000313" key="1">
    <source>
        <dbReference type="EMBL" id="CAB9506530.1"/>
    </source>
</evidence>
<dbReference type="EMBL" id="CAICTM010000269">
    <property type="protein sequence ID" value="CAB9506530.1"/>
    <property type="molecule type" value="Genomic_DNA"/>
</dbReference>
<name>A0A9N8HBR4_9STRA</name>
<gene>
    <name evidence="1" type="ORF">SEMRO_270_G104200.1</name>
</gene>
<dbReference type="AlphaFoldDB" id="A0A9N8HBR4"/>
<proteinExistence type="predicted"/>